<keyword evidence="3" id="KW-1185">Reference proteome</keyword>
<evidence type="ECO:0000313" key="3">
    <source>
        <dbReference type="Proteomes" id="UP001228376"/>
    </source>
</evidence>
<dbReference type="Pfam" id="PF08378">
    <property type="entry name" value="NERD"/>
    <property type="match status" value="1"/>
</dbReference>
<name>A0ABU5CK96_9BACI</name>
<dbReference type="EMBL" id="JAROCA020000002">
    <property type="protein sequence ID" value="MDY0406776.1"/>
    <property type="molecule type" value="Genomic_DNA"/>
</dbReference>
<dbReference type="InterPro" id="IPR011528">
    <property type="entry name" value="NERD"/>
</dbReference>
<sequence>MLYKSRTKPKELRILELLDKRKGLAEKDQYHYLNLKKGYEGELLFDSLIEKLQCECLILNDLLLKINNSTFQIDSLIIIQGKICFYEVKNYSGDYFYQSDKLFKKPKLEVINPLHQISRSESLLRQLLLSTGINLQIDASVVFINPEFTLYQAPQDRPFIFPTQVNRHLESLNAIPSKLTDKEKRPRNN</sequence>
<reference evidence="2 3" key="1">
    <citation type="submission" date="2023-10" db="EMBL/GenBank/DDBJ databases">
        <title>179-bfca-hs.</title>
        <authorList>
            <person name="Miliotis G."/>
            <person name="Sengupta P."/>
            <person name="Hameed A."/>
            <person name="Chuvochina M."/>
            <person name="Mcdonagh F."/>
            <person name="Simpson A.C."/>
            <person name="Singh N.K."/>
            <person name="Rekha P.D."/>
            <person name="Raman K."/>
            <person name="Hugenholtz P."/>
            <person name="Venkateswaran K."/>
        </authorList>
    </citation>
    <scope>NUCLEOTIDE SEQUENCE [LARGE SCALE GENOMIC DNA]</scope>
    <source>
        <strain evidence="2 3">179-BFC-A-HS</strain>
    </source>
</reference>
<dbReference type="Proteomes" id="UP001228376">
    <property type="component" value="Unassembled WGS sequence"/>
</dbReference>
<evidence type="ECO:0000259" key="1">
    <source>
        <dbReference type="PROSITE" id="PS50965"/>
    </source>
</evidence>
<proteinExistence type="predicted"/>
<dbReference type="RefSeq" id="WP_320385069.1">
    <property type="nucleotide sequence ID" value="NZ_JAROCA020000002.1"/>
</dbReference>
<protein>
    <submittedName>
        <fullName evidence="2">Nuclease-related domain-containing protein</fullName>
    </submittedName>
</protein>
<feature type="domain" description="NERD" evidence="1">
    <location>
        <begin position="37"/>
        <end position="147"/>
    </location>
</feature>
<gene>
    <name evidence="2" type="ORF">P5G51_016685</name>
</gene>
<comment type="caution">
    <text evidence="2">The sequence shown here is derived from an EMBL/GenBank/DDBJ whole genome shotgun (WGS) entry which is preliminary data.</text>
</comment>
<dbReference type="PROSITE" id="PS50965">
    <property type="entry name" value="NERD"/>
    <property type="match status" value="1"/>
</dbReference>
<organism evidence="2 3">
    <name type="scientific">Tigheibacillus jepli</name>
    <dbReference type="NCBI Taxonomy" id="3035914"/>
    <lineage>
        <taxon>Bacteria</taxon>
        <taxon>Bacillati</taxon>
        <taxon>Bacillota</taxon>
        <taxon>Bacilli</taxon>
        <taxon>Bacillales</taxon>
        <taxon>Bacillaceae</taxon>
        <taxon>Tigheibacillus</taxon>
    </lineage>
</organism>
<accession>A0ABU5CK96</accession>
<evidence type="ECO:0000313" key="2">
    <source>
        <dbReference type="EMBL" id="MDY0406776.1"/>
    </source>
</evidence>